<keyword evidence="3" id="KW-1185">Reference proteome</keyword>
<dbReference type="OrthoDB" id="9917144at2"/>
<comment type="caution">
    <text evidence="2">The sequence shown here is derived from an EMBL/GenBank/DDBJ whole genome shotgun (WGS) entry which is preliminary data.</text>
</comment>
<evidence type="ECO:0000313" key="2">
    <source>
        <dbReference type="EMBL" id="KIL51474.1"/>
    </source>
</evidence>
<dbReference type="Proteomes" id="UP000031950">
    <property type="component" value="Unassembled WGS sequence"/>
</dbReference>
<keyword evidence="1" id="KW-1133">Transmembrane helix</keyword>
<dbReference type="AlphaFoldDB" id="A0A0C2SBZ9"/>
<protein>
    <submittedName>
        <fullName evidence="2">Uncharacterized protein</fullName>
    </submittedName>
</protein>
<dbReference type="EMBL" id="JXRQ01000015">
    <property type="protein sequence ID" value="KIL51474.1"/>
    <property type="molecule type" value="Genomic_DNA"/>
</dbReference>
<feature type="transmembrane region" description="Helical" evidence="1">
    <location>
        <begin position="7"/>
        <end position="26"/>
    </location>
</feature>
<evidence type="ECO:0000256" key="1">
    <source>
        <dbReference type="SAM" id="Phobius"/>
    </source>
</evidence>
<sequence>MKKLIAGIVTGMIMSIIIIDYKGLAYQFAGIGETKPTSLAELDASYALNVLLITSVCVVLVYLLTYYIRKKQAAPN</sequence>
<gene>
    <name evidence="2" type="ORF">KP77_09860</name>
</gene>
<keyword evidence="1" id="KW-0472">Membrane</keyword>
<reference evidence="2 3" key="1">
    <citation type="submission" date="2015-01" db="EMBL/GenBank/DDBJ databases">
        <title>Genome sequence of Jeotgalibacillus alimentarius.</title>
        <authorList>
            <person name="Goh K.M."/>
            <person name="Chan K.-G."/>
            <person name="Yaakop A.S."/>
            <person name="Ee R."/>
            <person name="Gan H.M."/>
            <person name="Chan C.S."/>
        </authorList>
    </citation>
    <scope>NUCLEOTIDE SEQUENCE [LARGE SCALE GENOMIC DNA]</scope>
    <source>
        <strain evidence="2 3">YKJ-13</strain>
    </source>
</reference>
<name>A0A0C2SBZ9_9BACL</name>
<proteinExistence type="predicted"/>
<dbReference type="PATRIC" id="fig|135826.4.peg.982"/>
<keyword evidence="1" id="KW-0812">Transmembrane</keyword>
<organism evidence="2 3">
    <name type="scientific">Jeotgalibacillus alimentarius</name>
    <dbReference type="NCBI Taxonomy" id="135826"/>
    <lineage>
        <taxon>Bacteria</taxon>
        <taxon>Bacillati</taxon>
        <taxon>Bacillota</taxon>
        <taxon>Bacilli</taxon>
        <taxon>Bacillales</taxon>
        <taxon>Caryophanaceae</taxon>
        <taxon>Jeotgalibacillus</taxon>
    </lineage>
</organism>
<feature type="transmembrane region" description="Helical" evidence="1">
    <location>
        <begin position="46"/>
        <end position="68"/>
    </location>
</feature>
<evidence type="ECO:0000313" key="3">
    <source>
        <dbReference type="Proteomes" id="UP000031950"/>
    </source>
</evidence>
<accession>A0A0C2SBZ9</accession>
<dbReference type="RefSeq" id="WP_041121599.1">
    <property type="nucleotide sequence ID" value="NZ_JXRQ01000015.1"/>
</dbReference>